<keyword evidence="3 6" id="KW-0285">Flavoprotein</keyword>
<dbReference type="Pfam" id="PF00441">
    <property type="entry name" value="Acyl-CoA_dh_1"/>
    <property type="match status" value="1"/>
</dbReference>
<feature type="domain" description="Acyl-CoA dehydrogenase/oxidase N-terminal" evidence="9">
    <location>
        <begin position="23"/>
        <end position="136"/>
    </location>
</feature>
<evidence type="ECO:0000259" key="7">
    <source>
        <dbReference type="Pfam" id="PF00441"/>
    </source>
</evidence>
<sequence length="408" mass="45088">MMGALYDGQVLEGGAVADISSDQDLQEFRSEVRRFVGDHVPEALARRILLGKPASKDELLAWHRALFEKGWIAPGWPVAFGGTGWDISTRWAFETELALLGAPPLIPMGLITVGPVLIAYGNEAQQRQYLPRILDGSDIWCQGFSEPGAGSDLASLKCRATRVDGGYRIDGTKIWTTQAHWSDKCLLLARTDVRGKKQDGISMFAVDMASPGIDIRPIITLDGLHVLNQLFFDDVFVPEGNLIGEEGCAWDILKSNIGHERILVSSPGFAVTLRRRLLDVAQRTDRDGRRPIENSRLRDRIVLLDVRLQALQATALRVLDIPDLTVRPEASLLKIRGTELHQDYTRLIGEVLGTASLPYDLEAMYSATDESNARFDAITPNYLFLRKASISAGTNEVQRDIIAKSVLS</sequence>
<dbReference type="InterPro" id="IPR013786">
    <property type="entry name" value="AcylCoA_DH/ox_N"/>
</dbReference>
<organism evidence="10 11">
    <name type="scientific">Sphingopyxis macrogoltabida</name>
    <name type="common">Sphingomonas macrogoltabidus</name>
    <dbReference type="NCBI Taxonomy" id="33050"/>
    <lineage>
        <taxon>Bacteria</taxon>
        <taxon>Pseudomonadati</taxon>
        <taxon>Pseudomonadota</taxon>
        <taxon>Alphaproteobacteria</taxon>
        <taxon>Sphingomonadales</taxon>
        <taxon>Sphingomonadaceae</taxon>
        <taxon>Sphingopyxis</taxon>
    </lineage>
</organism>
<feature type="domain" description="Acyl-CoA oxidase/dehydrogenase middle" evidence="8">
    <location>
        <begin position="141"/>
        <end position="235"/>
    </location>
</feature>
<dbReference type="PANTHER" id="PTHR43292">
    <property type="entry name" value="ACYL-COA DEHYDROGENASE"/>
    <property type="match status" value="1"/>
</dbReference>
<dbReference type="Gene3D" id="1.10.540.10">
    <property type="entry name" value="Acyl-CoA dehydrogenase/oxidase, N-terminal domain"/>
    <property type="match status" value="1"/>
</dbReference>
<dbReference type="Gene3D" id="2.40.110.10">
    <property type="entry name" value="Butyryl-CoA Dehydrogenase, subunit A, domain 2"/>
    <property type="match status" value="1"/>
</dbReference>
<evidence type="ECO:0000256" key="3">
    <source>
        <dbReference type="ARBA" id="ARBA00022630"/>
    </source>
</evidence>
<proteinExistence type="inferred from homology"/>
<evidence type="ECO:0000256" key="2">
    <source>
        <dbReference type="ARBA" id="ARBA00009347"/>
    </source>
</evidence>
<evidence type="ECO:0000313" key="11">
    <source>
        <dbReference type="Proteomes" id="UP000076088"/>
    </source>
</evidence>
<evidence type="ECO:0000259" key="9">
    <source>
        <dbReference type="Pfam" id="PF02771"/>
    </source>
</evidence>
<protein>
    <recommendedName>
        <fullName evidence="12">Acyl-CoA dehydrogenase</fullName>
    </recommendedName>
</protein>
<keyword evidence="11" id="KW-1185">Reference proteome</keyword>
<dbReference type="SUPFAM" id="SSF56645">
    <property type="entry name" value="Acyl-CoA dehydrogenase NM domain-like"/>
    <property type="match status" value="1"/>
</dbReference>
<dbReference type="Gene3D" id="1.20.140.10">
    <property type="entry name" value="Butyryl-CoA Dehydrogenase, subunit A, domain 3"/>
    <property type="match status" value="1"/>
</dbReference>
<accession>A0AAC9FHH4</accession>
<dbReference type="SUPFAM" id="SSF47203">
    <property type="entry name" value="Acyl-CoA dehydrogenase C-terminal domain-like"/>
    <property type="match status" value="1"/>
</dbReference>
<dbReference type="Pfam" id="PF02771">
    <property type="entry name" value="Acyl-CoA_dh_N"/>
    <property type="match status" value="1"/>
</dbReference>
<dbReference type="InterPro" id="IPR006091">
    <property type="entry name" value="Acyl-CoA_Oxase/DH_mid-dom"/>
</dbReference>
<keyword evidence="5 6" id="KW-0560">Oxidoreductase</keyword>
<gene>
    <name evidence="10" type="ORF">ATM17_30580</name>
</gene>
<dbReference type="InterPro" id="IPR037069">
    <property type="entry name" value="AcylCoA_DH/ox_N_sf"/>
</dbReference>
<evidence type="ECO:0000256" key="5">
    <source>
        <dbReference type="ARBA" id="ARBA00023002"/>
    </source>
</evidence>
<evidence type="ECO:0000256" key="4">
    <source>
        <dbReference type="ARBA" id="ARBA00022827"/>
    </source>
</evidence>
<dbReference type="InterPro" id="IPR052161">
    <property type="entry name" value="Mycobact_Acyl-CoA_DH"/>
</dbReference>
<comment type="cofactor">
    <cofactor evidence="1 6">
        <name>FAD</name>
        <dbReference type="ChEBI" id="CHEBI:57692"/>
    </cofactor>
</comment>
<dbReference type="AlphaFoldDB" id="A0AAC9FHH4"/>
<name>A0AAC9FHH4_SPHMC</name>
<reference evidence="11" key="1">
    <citation type="submission" date="2015-11" db="EMBL/GenBank/DDBJ databases">
        <title>Complete genome sequence of a polyethylene-glycol degrader Sphingopyxis macrogoltabida 203N (NBRC 111659).</title>
        <authorList>
            <person name="Yoshiyuki O."/>
            <person name="Shouta N."/>
            <person name="Nagata Y."/>
            <person name="Numata M."/>
            <person name="Tsuchikane K."/>
            <person name="Hosoyama A."/>
            <person name="Yamazoe A."/>
            <person name="Tsuda M."/>
            <person name="Fujita N."/>
            <person name="Kawai F."/>
        </authorList>
    </citation>
    <scope>NUCLEOTIDE SEQUENCE [LARGE SCALE GENOMIC DNA]</scope>
    <source>
        <strain evidence="11">203N</strain>
        <plasmid evidence="11">unnamed1</plasmid>
    </source>
</reference>
<dbReference type="FunFam" id="2.40.110.10:FF:000011">
    <property type="entry name" value="Acyl-CoA dehydrogenase FadE34"/>
    <property type="match status" value="1"/>
</dbReference>
<dbReference type="GO" id="GO:0005886">
    <property type="term" value="C:plasma membrane"/>
    <property type="evidence" value="ECO:0007669"/>
    <property type="project" value="TreeGrafter"/>
</dbReference>
<evidence type="ECO:0008006" key="12">
    <source>
        <dbReference type="Google" id="ProtNLM"/>
    </source>
</evidence>
<dbReference type="PANTHER" id="PTHR43292:SF3">
    <property type="entry name" value="ACYL-COA DEHYDROGENASE FADE29"/>
    <property type="match status" value="1"/>
</dbReference>
<dbReference type="GO" id="GO:0016627">
    <property type="term" value="F:oxidoreductase activity, acting on the CH-CH group of donors"/>
    <property type="evidence" value="ECO:0007669"/>
    <property type="project" value="InterPro"/>
</dbReference>
<dbReference type="InterPro" id="IPR009100">
    <property type="entry name" value="AcylCoA_DH/oxidase_NM_dom_sf"/>
</dbReference>
<dbReference type="InterPro" id="IPR036250">
    <property type="entry name" value="AcylCo_DH-like_C"/>
</dbReference>
<feature type="domain" description="Acyl-CoA dehydrogenase/oxidase C-terminal" evidence="7">
    <location>
        <begin position="250"/>
        <end position="407"/>
    </location>
</feature>
<comment type="similarity">
    <text evidence="2 6">Belongs to the acyl-CoA dehydrogenase family.</text>
</comment>
<dbReference type="GO" id="GO:0050660">
    <property type="term" value="F:flavin adenine dinucleotide binding"/>
    <property type="evidence" value="ECO:0007669"/>
    <property type="project" value="InterPro"/>
</dbReference>
<evidence type="ECO:0000313" key="10">
    <source>
        <dbReference type="EMBL" id="AMU92608.1"/>
    </source>
</evidence>
<evidence type="ECO:0000259" key="8">
    <source>
        <dbReference type="Pfam" id="PF02770"/>
    </source>
</evidence>
<keyword evidence="4 6" id="KW-0274">FAD</keyword>
<dbReference type="InterPro" id="IPR009075">
    <property type="entry name" value="AcylCo_DH/oxidase_C"/>
</dbReference>
<reference evidence="10 11" key="2">
    <citation type="journal article" date="2016" name="Genome Announc.">
        <title>Complete Genome Sequence of Sphingopyxis macrogoltabida Strain 203N (NBRC 111659), a Polyethylene Glycol Degrader.</title>
        <authorList>
            <person name="Ohtsubo Y."/>
            <person name="Nonoyama S."/>
            <person name="Nagata Y."/>
            <person name="Numata M."/>
            <person name="Tsuchikane K."/>
            <person name="Hosoyama A."/>
            <person name="Yamazoe A."/>
            <person name="Tsuda M."/>
            <person name="Fujita N."/>
            <person name="Kawai F."/>
        </authorList>
    </citation>
    <scope>NUCLEOTIDE SEQUENCE [LARGE SCALE GENOMIC DNA]</scope>
    <source>
        <strain evidence="10 11">203N</strain>
    </source>
</reference>
<dbReference type="Pfam" id="PF02770">
    <property type="entry name" value="Acyl-CoA_dh_M"/>
    <property type="match status" value="1"/>
</dbReference>
<evidence type="ECO:0000256" key="6">
    <source>
        <dbReference type="RuleBase" id="RU362125"/>
    </source>
</evidence>
<evidence type="ECO:0000256" key="1">
    <source>
        <dbReference type="ARBA" id="ARBA00001974"/>
    </source>
</evidence>
<dbReference type="RefSeq" id="WP_054734660.1">
    <property type="nucleotide sequence ID" value="NZ_CP009430.1"/>
</dbReference>
<keyword evidence="10" id="KW-0614">Plasmid</keyword>
<dbReference type="InterPro" id="IPR046373">
    <property type="entry name" value="Acyl-CoA_Oxase/DH_mid-dom_sf"/>
</dbReference>
<dbReference type="Proteomes" id="UP000076088">
    <property type="component" value="Plasmid unnamed1"/>
</dbReference>
<geneLocation type="plasmid" evidence="10 11">
    <name>unnamed1</name>
</geneLocation>
<dbReference type="EMBL" id="CP013345">
    <property type="protein sequence ID" value="AMU92608.1"/>
    <property type="molecule type" value="Genomic_DNA"/>
</dbReference>